<dbReference type="InterPro" id="IPR002611">
    <property type="entry name" value="IstB_ATP-bd"/>
</dbReference>
<evidence type="ECO:0000313" key="3">
    <source>
        <dbReference type="Proteomes" id="UP001550348"/>
    </source>
</evidence>
<comment type="caution">
    <text evidence="2">The sequence shown here is derived from an EMBL/GenBank/DDBJ whole genome shotgun (WGS) entry which is preliminary data.</text>
</comment>
<evidence type="ECO:0000313" key="2">
    <source>
        <dbReference type="EMBL" id="MEU0156679.1"/>
    </source>
</evidence>
<dbReference type="Gene3D" id="3.40.50.300">
    <property type="entry name" value="P-loop containing nucleotide triphosphate hydrolases"/>
    <property type="match status" value="1"/>
</dbReference>
<sequence>MSATVVTVTSPAPRPNPGLTTCHVGINGWAERLGDPMLAAALIDRLLHRGVIVGIDGPSYRMRSHQARANALRSAITNGKPPRTPGAGA</sequence>
<dbReference type="Pfam" id="PF01695">
    <property type="entry name" value="IstB_IS21"/>
    <property type="match status" value="1"/>
</dbReference>
<dbReference type="EMBL" id="JBEXRX010000215">
    <property type="protein sequence ID" value="MEU0156679.1"/>
    <property type="molecule type" value="Genomic_DNA"/>
</dbReference>
<gene>
    <name evidence="2" type="ORF">ABZ071_33355</name>
</gene>
<name>A0ABV2VV63_9ACTN</name>
<dbReference type="GO" id="GO:0005524">
    <property type="term" value="F:ATP binding"/>
    <property type="evidence" value="ECO:0007669"/>
    <property type="project" value="UniProtKB-KW"/>
</dbReference>
<protein>
    <submittedName>
        <fullName evidence="2">ATP-binding protein</fullName>
    </submittedName>
</protein>
<evidence type="ECO:0000259" key="1">
    <source>
        <dbReference type="Pfam" id="PF01695"/>
    </source>
</evidence>
<keyword evidence="3" id="KW-1185">Reference proteome</keyword>
<dbReference type="RefSeq" id="WP_355668175.1">
    <property type="nucleotide sequence ID" value="NZ_JBEXRX010000215.1"/>
</dbReference>
<reference evidence="2 3" key="1">
    <citation type="submission" date="2024-06" db="EMBL/GenBank/DDBJ databases">
        <title>The Natural Products Discovery Center: Release of the First 8490 Sequenced Strains for Exploring Actinobacteria Biosynthetic Diversity.</title>
        <authorList>
            <person name="Kalkreuter E."/>
            <person name="Kautsar S.A."/>
            <person name="Yang D."/>
            <person name="Bader C.D."/>
            <person name="Teijaro C.N."/>
            <person name="Fluegel L."/>
            <person name="Davis C.M."/>
            <person name="Simpson J.R."/>
            <person name="Lauterbach L."/>
            <person name="Steele A.D."/>
            <person name="Gui C."/>
            <person name="Meng S."/>
            <person name="Li G."/>
            <person name="Viehrig K."/>
            <person name="Ye F."/>
            <person name="Su P."/>
            <person name="Kiefer A.F."/>
            <person name="Nichols A."/>
            <person name="Cepeda A.J."/>
            <person name="Yan W."/>
            <person name="Fan B."/>
            <person name="Jiang Y."/>
            <person name="Adhikari A."/>
            <person name="Zheng C.-J."/>
            <person name="Schuster L."/>
            <person name="Cowan T.M."/>
            <person name="Smanski M.J."/>
            <person name="Chevrette M.G."/>
            <person name="De Carvalho L.P.S."/>
            <person name="Shen B."/>
        </authorList>
    </citation>
    <scope>NUCLEOTIDE SEQUENCE [LARGE SCALE GENOMIC DNA]</scope>
    <source>
        <strain evidence="2 3">NPDC006286</strain>
    </source>
</reference>
<keyword evidence="2" id="KW-0067">ATP-binding</keyword>
<keyword evidence="2" id="KW-0547">Nucleotide-binding</keyword>
<dbReference type="Proteomes" id="UP001550348">
    <property type="component" value="Unassembled WGS sequence"/>
</dbReference>
<proteinExistence type="predicted"/>
<accession>A0ABV2VV63</accession>
<feature type="domain" description="IstB-like ATP-binding" evidence="1">
    <location>
        <begin position="21"/>
        <end position="65"/>
    </location>
</feature>
<organism evidence="2 3">
    <name type="scientific">Micromonospora fulviviridis</name>
    <dbReference type="NCBI Taxonomy" id="47860"/>
    <lineage>
        <taxon>Bacteria</taxon>
        <taxon>Bacillati</taxon>
        <taxon>Actinomycetota</taxon>
        <taxon>Actinomycetes</taxon>
        <taxon>Micromonosporales</taxon>
        <taxon>Micromonosporaceae</taxon>
        <taxon>Micromonospora</taxon>
    </lineage>
</organism>
<dbReference type="InterPro" id="IPR027417">
    <property type="entry name" value="P-loop_NTPase"/>
</dbReference>